<organism evidence="11 12">
    <name type="scientific">Meloidogyne javanica</name>
    <name type="common">Root-knot nematode worm</name>
    <dbReference type="NCBI Taxonomy" id="6303"/>
    <lineage>
        <taxon>Eukaryota</taxon>
        <taxon>Metazoa</taxon>
        <taxon>Ecdysozoa</taxon>
        <taxon>Nematoda</taxon>
        <taxon>Chromadorea</taxon>
        <taxon>Rhabditida</taxon>
        <taxon>Tylenchina</taxon>
        <taxon>Tylenchomorpha</taxon>
        <taxon>Tylenchoidea</taxon>
        <taxon>Meloidogynidae</taxon>
        <taxon>Meloidogyninae</taxon>
        <taxon>Meloidogyne</taxon>
        <taxon>Meloidogyne incognita group</taxon>
    </lineage>
</organism>
<evidence type="ECO:0000256" key="9">
    <source>
        <dbReference type="ARBA" id="ARBA00023136"/>
    </source>
</evidence>
<evidence type="ECO:0000313" key="12">
    <source>
        <dbReference type="WBParaSite" id="scaffold17023_cov193.g18484"/>
    </source>
</evidence>
<reference evidence="12" key="1">
    <citation type="submission" date="2022-11" db="UniProtKB">
        <authorList>
            <consortium name="WormBaseParasite"/>
        </authorList>
    </citation>
    <scope>IDENTIFICATION</scope>
</reference>
<keyword evidence="7" id="KW-1133">Transmembrane helix</keyword>
<dbReference type="AlphaFoldDB" id="A0A915LR44"/>
<protein>
    <recommendedName>
        <fullName evidence="10">Hexosyltransferase</fullName>
        <ecNumber evidence="10">2.4.1.-</ecNumber>
    </recommendedName>
</protein>
<evidence type="ECO:0000256" key="3">
    <source>
        <dbReference type="ARBA" id="ARBA00022676"/>
    </source>
</evidence>
<dbReference type="Gene3D" id="3.90.550.50">
    <property type="match status" value="1"/>
</dbReference>
<dbReference type="PANTHER" id="PTHR11214:SF3">
    <property type="entry name" value="BETA-1,3-GALACTOSYLTRANSFERASE 6"/>
    <property type="match status" value="1"/>
</dbReference>
<dbReference type="Proteomes" id="UP000887561">
    <property type="component" value="Unplaced"/>
</dbReference>
<accession>A0A915LR44</accession>
<name>A0A915LR44_MELJA</name>
<dbReference type="EC" id="2.4.1.-" evidence="10"/>
<keyword evidence="5" id="KW-0812">Transmembrane</keyword>
<dbReference type="Pfam" id="PF01762">
    <property type="entry name" value="Galactosyl_T"/>
    <property type="match status" value="2"/>
</dbReference>
<evidence type="ECO:0000256" key="7">
    <source>
        <dbReference type="ARBA" id="ARBA00022989"/>
    </source>
</evidence>
<keyword evidence="8 10" id="KW-0333">Golgi apparatus</keyword>
<evidence type="ECO:0000256" key="1">
    <source>
        <dbReference type="ARBA" id="ARBA00004323"/>
    </source>
</evidence>
<comment type="similarity">
    <text evidence="2 10">Belongs to the glycosyltransferase 31 family.</text>
</comment>
<proteinExistence type="inferred from homology"/>
<keyword evidence="4" id="KW-0808">Transferase</keyword>
<evidence type="ECO:0000313" key="11">
    <source>
        <dbReference type="Proteomes" id="UP000887561"/>
    </source>
</evidence>
<evidence type="ECO:0000256" key="10">
    <source>
        <dbReference type="RuleBase" id="RU363063"/>
    </source>
</evidence>
<dbReference type="GO" id="GO:0016758">
    <property type="term" value="F:hexosyltransferase activity"/>
    <property type="evidence" value="ECO:0007669"/>
    <property type="project" value="InterPro"/>
</dbReference>
<evidence type="ECO:0000256" key="4">
    <source>
        <dbReference type="ARBA" id="ARBA00022679"/>
    </source>
</evidence>
<keyword evidence="9" id="KW-0472">Membrane</keyword>
<evidence type="ECO:0000256" key="8">
    <source>
        <dbReference type="ARBA" id="ARBA00023034"/>
    </source>
</evidence>
<comment type="subcellular location">
    <subcellularLocation>
        <location evidence="1 10">Golgi apparatus membrane</location>
        <topology evidence="1 10">Single-pass type II membrane protein</topology>
    </subcellularLocation>
</comment>
<keyword evidence="11" id="KW-1185">Reference proteome</keyword>
<dbReference type="GO" id="GO:0006493">
    <property type="term" value="P:protein O-linked glycosylation"/>
    <property type="evidence" value="ECO:0007669"/>
    <property type="project" value="TreeGrafter"/>
</dbReference>
<keyword evidence="3 10" id="KW-0328">Glycosyltransferase</keyword>
<evidence type="ECO:0000256" key="2">
    <source>
        <dbReference type="ARBA" id="ARBA00008661"/>
    </source>
</evidence>
<sequence length="215" mass="25106">MEKPRIDPCIGKQIELAVLVISRRELVHRRMGIRNSWAKDASKKMIIRYVIGGPSEGEENSEKLDKILDEEQEQFGDLIRYYNIMEGYNFLQFKTGVAFQWQQKWCPNAEYVMKIDDDTIIDLPLFDNITFRPLILNSNSYVSEKEIPTEMYPEYMHGSTYFGNSKAITSIMKHTKEVFAIHIEDALYTGILAEKGNVSRYDHADKHFRNGDVYF</sequence>
<dbReference type="WBParaSite" id="scaffold17023_cov193.g18484">
    <property type="protein sequence ID" value="scaffold17023_cov193.g18484"/>
    <property type="gene ID" value="scaffold17023_cov193.g18484"/>
</dbReference>
<keyword evidence="6" id="KW-0735">Signal-anchor</keyword>
<dbReference type="GO" id="GO:0000139">
    <property type="term" value="C:Golgi membrane"/>
    <property type="evidence" value="ECO:0007669"/>
    <property type="project" value="UniProtKB-SubCell"/>
</dbReference>
<dbReference type="PANTHER" id="PTHR11214">
    <property type="entry name" value="BETA-1,3-N-ACETYLGLUCOSAMINYLTRANSFERASE"/>
    <property type="match status" value="1"/>
</dbReference>
<dbReference type="InterPro" id="IPR002659">
    <property type="entry name" value="Glyco_trans_31"/>
</dbReference>
<evidence type="ECO:0000256" key="5">
    <source>
        <dbReference type="ARBA" id="ARBA00022692"/>
    </source>
</evidence>
<evidence type="ECO:0000256" key="6">
    <source>
        <dbReference type="ARBA" id="ARBA00022968"/>
    </source>
</evidence>